<proteinExistence type="predicted"/>
<organism evidence="1 2">
    <name type="scientific">Campylobacter showae RM3277</name>
    <dbReference type="NCBI Taxonomy" id="553219"/>
    <lineage>
        <taxon>Bacteria</taxon>
        <taxon>Pseudomonadati</taxon>
        <taxon>Campylobacterota</taxon>
        <taxon>Epsilonproteobacteria</taxon>
        <taxon>Campylobacterales</taxon>
        <taxon>Campylobacteraceae</taxon>
        <taxon>Campylobacter</taxon>
    </lineage>
</organism>
<gene>
    <name evidence="1" type="ORF">CAMSH0001_1136</name>
</gene>
<reference evidence="1 2" key="1">
    <citation type="submission" date="2009-07" db="EMBL/GenBank/DDBJ databases">
        <authorList>
            <person name="Madupu R."/>
            <person name="Sebastian Y."/>
            <person name="Durkin A.S."/>
            <person name="Torralba M."/>
            <person name="Methe B."/>
            <person name="Sutton G.G."/>
            <person name="Strausberg R.L."/>
            <person name="Nelson K.E."/>
        </authorList>
    </citation>
    <scope>NUCLEOTIDE SEQUENCE [LARGE SCALE GENOMIC DNA]</scope>
    <source>
        <strain evidence="1 2">RM3277</strain>
    </source>
</reference>
<dbReference type="Proteomes" id="UP000003107">
    <property type="component" value="Unassembled WGS sequence"/>
</dbReference>
<dbReference type="RefSeq" id="WP_002949491.1">
    <property type="nucleotide sequence ID" value="NZ_ACVQ01000028.1"/>
</dbReference>
<evidence type="ECO:0008006" key="3">
    <source>
        <dbReference type="Google" id="ProtNLM"/>
    </source>
</evidence>
<dbReference type="OrthoDB" id="9881623at2"/>
<sequence>MINKTILSAILAGATVLTLSGCFDSGASGSKAAKVDKPSGKIAKSLKEVCDNPNTKYDALVADLKVKMLEVNDKADKWVFFYDQDSQDFKITARTTTTNYQIQHLVIPQTKFSNVHLEMQEPTCRIESNPYKEKILQDKYMTHKEAAEYEKVIPVENIIQVKEI</sequence>
<name>C6RI26_9BACT</name>
<dbReference type="AlphaFoldDB" id="C6RI26"/>
<evidence type="ECO:0000313" key="2">
    <source>
        <dbReference type="Proteomes" id="UP000003107"/>
    </source>
</evidence>
<keyword evidence="2" id="KW-1185">Reference proteome</keyword>
<comment type="caution">
    <text evidence="1">The sequence shown here is derived from an EMBL/GenBank/DDBJ whole genome shotgun (WGS) entry which is preliminary data.</text>
</comment>
<protein>
    <recommendedName>
        <fullName evidence="3">Lipoprotein</fullName>
    </recommendedName>
</protein>
<dbReference type="EMBL" id="ACVQ01000028">
    <property type="protein sequence ID" value="EET79056.1"/>
    <property type="molecule type" value="Genomic_DNA"/>
</dbReference>
<dbReference type="GeneID" id="60989507"/>
<accession>C6RI26</accession>
<evidence type="ECO:0000313" key="1">
    <source>
        <dbReference type="EMBL" id="EET79056.1"/>
    </source>
</evidence>
<dbReference type="PROSITE" id="PS51257">
    <property type="entry name" value="PROKAR_LIPOPROTEIN"/>
    <property type="match status" value="1"/>
</dbReference>